<sequence>MELSRFKEKIFNFKVLLMGVENYLMRLNSPILKKNCMVQITPPFFFFFWYFYGSLMKIPSLLLYVISCMIVNHIRRSFVLPTNST</sequence>
<accession>A0A067GMC5</accession>
<proteinExistence type="predicted"/>
<evidence type="ECO:0000313" key="2">
    <source>
        <dbReference type="Proteomes" id="UP000027120"/>
    </source>
</evidence>
<keyword evidence="2" id="KW-1185">Reference proteome</keyword>
<reference evidence="1 2" key="1">
    <citation type="submission" date="2014-04" db="EMBL/GenBank/DDBJ databases">
        <authorList>
            <consortium name="International Citrus Genome Consortium"/>
            <person name="Gmitter F."/>
            <person name="Chen C."/>
            <person name="Farmerie W."/>
            <person name="Harkins T."/>
            <person name="Desany B."/>
            <person name="Mohiuddin M."/>
            <person name="Kodira C."/>
            <person name="Borodovsky M."/>
            <person name="Lomsadze A."/>
            <person name="Burns P."/>
            <person name="Jenkins J."/>
            <person name="Prochnik S."/>
            <person name="Shu S."/>
            <person name="Chapman J."/>
            <person name="Pitluck S."/>
            <person name="Schmutz J."/>
            <person name="Rokhsar D."/>
        </authorList>
    </citation>
    <scope>NUCLEOTIDE SEQUENCE</scope>
</reference>
<name>A0A067GMC5_CITSI</name>
<dbReference type="EMBL" id="KK784877">
    <property type="protein sequence ID" value="KDO79820.1"/>
    <property type="molecule type" value="Genomic_DNA"/>
</dbReference>
<organism evidence="1 2">
    <name type="scientific">Citrus sinensis</name>
    <name type="common">Sweet orange</name>
    <name type="synonym">Citrus aurantium var. sinensis</name>
    <dbReference type="NCBI Taxonomy" id="2711"/>
    <lineage>
        <taxon>Eukaryota</taxon>
        <taxon>Viridiplantae</taxon>
        <taxon>Streptophyta</taxon>
        <taxon>Embryophyta</taxon>
        <taxon>Tracheophyta</taxon>
        <taxon>Spermatophyta</taxon>
        <taxon>Magnoliopsida</taxon>
        <taxon>eudicotyledons</taxon>
        <taxon>Gunneridae</taxon>
        <taxon>Pentapetalae</taxon>
        <taxon>rosids</taxon>
        <taxon>malvids</taxon>
        <taxon>Sapindales</taxon>
        <taxon>Rutaceae</taxon>
        <taxon>Aurantioideae</taxon>
        <taxon>Citrus</taxon>
    </lineage>
</organism>
<dbReference type="Proteomes" id="UP000027120">
    <property type="component" value="Unassembled WGS sequence"/>
</dbReference>
<dbReference type="AlphaFoldDB" id="A0A067GMC5"/>
<gene>
    <name evidence="1" type="ORF">CISIN_1g034738mg</name>
</gene>
<evidence type="ECO:0000313" key="1">
    <source>
        <dbReference type="EMBL" id="KDO79820.1"/>
    </source>
</evidence>
<protein>
    <submittedName>
        <fullName evidence="1">Uncharacterized protein</fullName>
    </submittedName>
</protein>